<gene>
    <name evidence="3" type="ordered locus">Amico_0454</name>
</gene>
<keyword evidence="3" id="KW-0808">Transferase</keyword>
<dbReference type="GO" id="GO:0016746">
    <property type="term" value="F:acyltransferase activity"/>
    <property type="evidence" value="ECO:0007669"/>
    <property type="project" value="UniProtKB-KW"/>
</dbReference>
<dbReference type="SUPFAM" id="SSF56317">
    <property type="entry name" value="Carbon-nitrogen hydrolase"/>
    <property type="match status" value="1"/>
</dbReference>
<dbReference type="OrthoDB" id="9811121at2"/>
<dbReference type="KEGG" id="aco:Amico_0454"/>
<keyword evidence="4" id="KW-1185">Reference proteome</keyword>
<organism evidence="3 4">
    <name type="scientific">Aminobacterium colombiense (strain DSM 12261 / ALA-1)</name>
    <dbReference type="NCBI Taxonomy" id="572547"/>
    <lineage>
        <taxon>Bacteria</taxon>
        <taxon>Thermotogati</taxon>
        <taxon>Synergistota</taxon>
        <taxon>Synergistia</taxon>
        <taxon>Synergistales</taxon>
        <taxon>Aminobacteriaceae</taxon>
        <taxon>Aminobacterium</taxon>
    </lineage>
</organism>
<evidence type="ECO:0000259" key="2">
    <source>
        <dbReference type="PROSITE" id="PS50263"/>
    </source>
</evidence>
<dbReference type="Gene3D" id="3.60.110.10">
    <property type="entry name" value="Carbon-nitrogen hydrolase"/>
    <property type="match status" value="1"/>
</dbReference>
<name>D5EDG3_AMICL</name>
<dbReference type="PANTHER" id="PTHR23088">
    <property type="entry name" value="NITRILASE-RELATED"/>
    <property type="match status" value="1"/>
</dbReference>
<evidence type="ECO:0000313" key="4">
    <source>
        <dbReference type="Proteomes" id="UP000002366"/>
    </source>
</evidence>
<dbReference type="CDD" id="cd07583">
    <property type="entry name" value="nitrilase_5"/>
    <property type="match status" value="1"/>
</dbReference>
<dbReference type="InterPro" id="IPR003010">
    <property type="entry name" value="C-N_Hydrolase"/>
</dbReference>
<dbReference type="eggNOG" id="COG0388">
    <property type="taxonomic scope" value="Bacteria"/>
</dbReference>
<comment type="similarity">
    <text evidence="1">Belongs to the carbon-nitrogen hydrolase superfamily. NIT1/NIT2 family.</text>
</comment>
<dbReference type="RefSeq" id="WP_013047861.1">
    <property type="nucleotide sequence ID" value="NC_014011.1"/>
</dbReference>
<dbReference type="AlphaFoldDB" id="D5EDG3"/>
<dbReference type="STRING" id="572547.Amico_0454"/>
<dbReference type="PANTHER" id="PTHR23088:SF27">
    <property type="entry name" value="DEAMINATED GLUTATHIONE AMIDASE"/>
    <property type="match status" value="1"/>
</dbReference>
<keyword evidence="3" id="KW-0012">Acyltransferase</keyword>
<dbReference type="Proteomes" id="UP000002366">
    <property type="component" value="Chromosome"/>
</dbReference>
<evidence type="ECO:0000313" key="3">
    <source>
        <dbReference type="EMBL" id="ADE56595.1"/>
    </source>
</evidence>
<dbReference type="PROSITE" id="PS50263">
    <property type="entry name" value="CN_HYDROLASE"/>
    <property type="match status" value="1"/>
</dbReference>
<feature type="domain" description="CN hydrolase" evidence="2">
    <location>
        <begin position="1"/>
        <end position="239"/>
    </location>
</feature>
<dbReference type="InterPro" id="IPR001110">
    <property type="entry name" value="UPF0012_CS"/>
</dbReference>
<dbReference type="EMBL" id="CP001997">
    <property type="protein sequence ID" value="ADE56595.1"/>
    <property type="molecule type" value="Genomic_DNA"/>
</dbReference>
<keyword evidence="3" id="KW-0449">Lipoprotein</keyword>
<reference evidence="3 4" key="1">
    <citation type="journal article" date="2010" name="Stand. Genomic Sci.">
        <title>Complete genome sequence of Aminobacterium colombiense type strain (ALA-1).</title>
        <authorList>
            <person name="Chertkov O."/>
            <person name="Sikorski J."/>
            <person name="Brambilla E."/>
            <person name="Lapidus A."/>
            <person name="Copeland A."/>
            <person name="Glavina Del Rio T."/>
            <person name="Nolan M."/>
            <person name="Lucas S."/>
            <person name="Tice H."/>
            <person name="Cheng J.F."/>
            <person name="Han C."/>
            <person name="Detter J.C."/>
            <person name="Bruce D."/>
            <person name="Tapia R."/>
            <person name="Goodwin L."/>
            <person name="Pitluck S."/>
            <person name="Liolios K."/>
            <person name="Ivanova N."/>
            <person name="Mavromatis K."/>
            <person name="Ovchinnikova G."/>
            <person name="Pati A."/>
            <person name="Chen A."/>
            <person name="Palaniappan K."/>
            <person name="Land M."/>
            <person name="Hauser L."/>
            <person name="Chang Y.J."/>
            <person name="Jeffries C.D."/>
            <person name="Spring S."/>
            <person name="Rohde M."/>
            <person name="Goker M."/>
            <person name="Bristow J."/>
            <person name="Eisen J.A."/>
            <person name="Markowitz V."/>
            <person name="Hugenholtz P."/>
            <person name="Kyrpides N.C."/>
            <person name="Klenk H.P."/>
        </authorList>
    </citation>
    <scope>NUCLEOTIDE SEQUENCE [LARGE SCALE GENOMIC DNA]</scope>
    <source>
        <strain evidence="4">DSM 12261 / ALA-1</strain>
    </source>
</reference>
<sequence>MRISCIQMNMKLANVDYNFAHAQNLIREAVATEQPDVVVLPETWNIGFFPKDNLTALCDNNGERTKQELGSLAKELNINIVAGSVGNRRENKIYNTAVVFDREGLCIAEYDKIHLFTPLGEHNYFSWGNHISTFKLDGVICGIVICYDIRFPELARTLALQGTDVVFAVAQWPSVRITHINVLAEARAIENQMFFAFTNSCGTAGEIKYGGNSALINPWGKVLVRAGLQEEIITAELDLSIIADIRSSINVFRDRQPTTYKLD</sequence>
<proteinExistence type="inferred from homology"/>
<dbReference type="PROSITE" id="PS01227">
    <property type="entry name" value="UPF0012"/>
    <property type="match status" value="1"/>
</dbReference>
<protein>
    <submittedName>
        <fullName evidence="3">Nitrilase/cyanide hydratase and apolipoprotein N-acyltransferase</fullName>
    </submittedName>
</protein>
<dbReference type="InterPro" id="IPR036526">
    <property type="entry name" value="C-N_Hydrolase_sf"/>
</dbReference>
<dbReference type="HOGENOM" id="CLU_030130_3_1_0"/>
<evidence type="ECO:0000256" key="1">
    <source>
        <dbReference type="ARBA" id="ARBA00010613"/>
    </source>
</evidence>
<dbReference type="Pfam" id="PF00795">
    <property type="entry name" value="CN_hydrolase"/>
    <property type="match status" value="1"/>
</dbReference>
<accession>D5EDG3</accession>